<dbReference type="InterPro" id="IPR001455">
    <property type="entry name" value="TusA-like"/>
</dbReference>
<dbReference type="InterPro" id="IPR036868">
    <property type="entry name" value="TusA-like_sf"/>
</dbReference>
<comment type="caution">
    <text evidence="3">The sequence shown here is derived from an EMBL/GenBank/DDBJ whole genome shotgun (WGS) entry which is preliminary data.</text>
</comment>
<comment type="similarity">
    <text evidence="1">Belongs to the sulfur carrier protein TusA family.</text>
</comment>
<feature type="domain" description="UPF0033" evidence="2">
    <location>
        <begin position="5"/>
        <end position="29"/>
    </location>
</feature>
<organism evidence="3">
    <name type="scientific">marine sediment metagenome</name>
    <dbReference type="NCBI Taxonomy" id="412755"/>
    <lineage>
        <taxon>unclassified sequences</taxon>
        <taxon>metagenomes</taxon>
        <taxon>ecological metagenomes</taxon>
    </lineage>
</organism>
<dbReference type="PANTHER" id="PTHR33279">
    <property type="entry name" value="SULFUR CARRIER PROTEIN YEDF-RELATED"/>
    <property type="match status" value="1"/>
</dbReference>
<name>A0A0F9IIW2_9ZZZZ</name>
<dbReference type="Pfam" id="PF01206">
    <property type="entry name" value="TusA"/>
    <property type="match status" value="1"/>
</dbReference>
<dbReference type="SUPFAM" id="SSF64307">
    <property type="entry name" value="SirA-like"/>
    <property type="match status" value="1"/>
</dbReference>
<proteinExistence type="inferred from homology"/>
<dbReference type="PANTHER" id="PTHR33279:SF6">
    <property type="entry name" value="SULFUR CARRIER PROTEIN YEDF-RELATED"/>
    <property type="match status" value="1"/>
</dbReference>
<evidence type="ECO:0000259" key="2">
    <source>
        <dbReference type="PROSITE" id="PS01148"/>
    </source>
</evidence>
<accession>A0A0F9IIW2</accession>
<dbReference type="Gene3D" id="3.30.110.40">
    <property type="entry name" value="TusA-like domain"/>
    <property type="match status" value="1"/>
</dbReference>
<protein>
    <recommendedName>
        <fullName evidence="2">UPF0033 domain-containing protein</fullName>
    </recommendedName>
</protein>
<dbReference type="AlphaFoldDB" id="A0A0F9IIW2"/>
<reference evidence="3" key="1">
    <citation type="journal article" date="2015" name="Nature">
        <title>Complex archaea that bridge the gap between prokaryotes and eukaryotes.</title>
        <authorList>
            <person name="Spang A."/>
            <person name="Saw J.H."/>
            <person name="Jorgensen S.L."/>
            <person name="Zaremba-Niedzwiedzka K."/>
            <person name="Martijn J."/>
            <person name="Lind A.E."/>
            <person name="van Eijk R."/>
            <person name="Schleper C."/>
            <person name="Guy L."/>
            <person name="Ettema T.J."/>
        </authorList>
    </citation>
    <scope>NUCLEOTIDE SEQUENCE</scope>
</reference>
<gene>
    <name evidence="3" type="ORF">LCGC14_1652770</name>
</gene>
<dbReference type="EMBL" id="LAZR01013923">
    <property type="protein sequence ID" value="KKM19724.1"/>
    <property type="molecule type" value="Genomic_DNA"/>
</dbReference>
<dbReference type="PROSITE" id="PS01148">
    <property type="entry name" value="UPF0033"/>
    <property type="match status" value="1"/>
</dbReference>
<sequence>MATRLDFKGMACPMPIMKTAMAFKKAESGDVFEIVSDDPGFEPDIIAWCSETGNPLNGITKDGKDMTATITKK</sequence>
<dbReference type="CDD" id="cd00291">
    <property type="entry name" value="SirA_YedF_YeeD"/>
    <property type="match status" value="1"/>
</dbReference>
<evidence type="ECO:0000256" key="1">
    <source>
        <dbReference type="ARBA" id="ARBA00008984"/>
    </source>
</evidence>
<evidence type="ECO:0000313" key="3">
    <source>
        <dbReference type="EMBL" id="KKM19724.1"/>
    </source>
</evidence>